<evidence type="ECO:0000313" key="3">
    <source>
        <dbReference type="EMBL" id="CDK27858.1"/>
    </source>
</evidence>
<dbReference type="InterPro" id="IPR001214">
    <property type="entry name" value="SET_dom"/>
</dbReference>
<name>W6MNK5_9ASCO</name>
<organism evidence="3 4">
    <name type="scientific">Kuraishia capsulata CBS 1993</name>
    <dbReference type="NCBI Taxonomy" id="1382522"/>
    <lineage>
        <taxon>Eukaryota</taxon>
        <taxon>Fungi</taxon>
        <taxon>Dikarya</taxon>
        <taxon>Ascomycota</taxon>
        <taxon>Saccharomycotina</taxon>
        <taxon>Pichiomycetes</taxon>
        <taxon>Pichiales</taxon>
        <taxon>Pichiaceae</taxon>
        <taxon>Kuraishia</taxon>
    </lineage>
</organism>
<accession>W6MNK5</accession>
<reference evidence="3" key="1">
    <citation type="submission" date="2013-12" db="EMBL/GenBank/DDBJ databases">
        <authorList>
            <person name="Genoscope - CEA"/>
        </authorList>
    </citation>
    <scope>NUCLEOTIDE SEQUENCE</scope>
    <source>
        <strain evidence="3">CBS 1993</strain>
    </source>
</reference>
<dbReference type="InterPro" id="IPR046341">
    <property type="entry name" value="SET_dom_sf"/>
</dbReference>
<dbReference type="STRING" id="1382522.W6MNK5"/>
<dbReference type="GeneID" id="34521238"/>
<feature type="compositionally biased region" description="Low complexity" evidence="1">
    <location>
        <begin position="430"/>
        <end position="439"/>
    </location>
</feature>
<dbReference type="AlphaFoldDB" id="W6MNK5"/>
<dbReference type="PANTHER" id="PTHR12197">
    <property type="entry name" value="HISTONE-LYSINE N-METHYLTRANSFERASE SMYD"/>
    <property type="match status" value="1"/>
</dbReference>
<dbReference type="Pfam" id="PF00856">
    <property type="entry name" value="SET"/>
    <property type="match status" value="1"/>
</dbReference>
<dbReference type="InterPro" id="IPR050869">
    <property type="entry name" value="H3K4_H4K5_MeTrfase"/>
</dbReference>
<dbReference type="CDD" id="cd20071">
    <property type="entry name" value="SET_SMYD"/>
    <property type="match status" value="1"/>
</dbReference>
<dbReference type="RefSeq" id="XP_022459850.1">
    <property type="nucleotide sequence ID" value="XM_022602292.1"/>
</dbReference>
<dbReference type="OrthoDB" id="5945798at2759"/>
<evidence type="ECO:0000259" key="2">
    <source>
        <dbReference type="PROSITE" id="PS50280"/>
    </source>
</evidence>
<dbReference type="Gene3D" id="1.10.220.160">
    <property type="match status" value="1"/>
</dbReference>
<proteinExistence type="predicted"/>
<dbReference type="GO" id="GO:0005634">
    <property type="term" value="C:nucleus"/>
    <property type="evidence" value="ECO:0007669"/>
    <property type="project" value="TreeGrafter"/>
</dbReference>
<keyword evidence="4" id="KW-1185">Reference proteome</keyword>
<gene>
    <name evidence="3" type="ORF">KUCA_T00003837001</name>
</gene>
<sequence length="732" mass="82452">MFHTIHIQNTLCINQGCAYMRYGSVEVDLTPHIYGLQLSAWGSGDRLFLMEEERVSIMSEITDEDLFGFPGTLFLRQTERGYHRRGIGVSRPFHAGKYEEVVYALVLSINVVVQGEIICEVVSKLSVLDTGVQLCSNCAGSISQNERVTCQRCNALYCSSACQWQHRTPHSLECKLSTLALTHKDIKTVLTSEEKLVCLMALLYKHDLKFAQQLDMLTSHEDEIGRDSNSISEVVANMVKNPGLLIKFDKSVLERLACIIMVNATTMQDSRKGAIGLMFDPMFSLINHSCDPNIAIVFSGRSMTLLAQRDIPSGAELSVTYCYLAMPTALRRYGLQSRFFFKCNCSVCKQKVDRFYSCNCPNCHIQVYGFDFETGALITVKPNSHRVCQNCGTEFSTSANVVKNVIDRCLAFEAELVEAEMKRAENERVTGTSSSLSPSRTPPSPTVFDVQLEVVTGAHSITTHESFLECLKLLNLANSTGMIPLYHYPLRVMYDQLVEYHDNTIGCNKIDSLRFYLVSLFGSDCAEDVSPLKLGVSRLFITFGCVIDAVSEFVEDDINNTLDCYRAYFTTESRNILRQAALVCFIQAYLYQSRGFQRGFAAKERAMVISQIEHRRRAMLAMTETNARDWINEGLCHSKMMISLKKLCILVDAGVDLCGNLAHADRRHQPICLKCDRDMLKELVFHACSPGMESRVNSEYTRLCRSHAHLTKTRNLFPPTHPLRDEHVSDIV</sequence>
<evidence type="ECO:0000313" key="4">
    <source>
        <dbReference type="Proteomes" id="UP000019384"/>
    </source>
</evidence>
<dbReference type="Gene3D" id="6.10.140.2220">
    <property type="match status" value="1"/>
</dbReference>
<dbReference type="HOGENOM" id="CLU_378575_0_0_1"/>
<dbReference type="Gene3D" id="2.170.270.10">
    <property type="entry name" value="SET domain"/>
    <property type="match status" value="1"/>
</dbReference>
<dbReference type="SUPFAM" id="SSF144232">
    <property type="entry name" value="HIT/MYND zinc finger-like"/>
    <property type="match status" value="1"/>
</dbReference>
<evidence type="ECO:0000256" key="1">
    <source>
        <dbReference type="SAM" id="MobiDB-lite"/>
    </source>
</evidence>
<reference evidence="3" key="2">
    <citation type="submission" date="2014-02" db="EMBL/GenBank/DDBJ databases">
        <title>Complete DNA sequence of /Kuraishia capsulata/ illustrates novel genomic features among budding yeasts (/Saccharomycotina/).</title>
        <authorList>
            <person name="Morales L."/>
            <person name="Noel B."/>
            <person name="Porcel B."/>
            <person name="Marcet-Houben M."/>
            <person name="Hullo M-F."/>
            <person name="Sacerdot C."/>
            <person name="Tekaia F."/>
            <person name="Leh-Louis V."/>
            <person name="Despons L."/>
            <person name="Khanna V."/>
            <person name="Aury J-M."/>
            <person name="Barbe V."/>
            <person name="Couloux A."/>
            <person name="Labadie K."/>
            <person name="Pelletier E."/>
            <person name="Souciet J-L."/>
            <person name="Boekhout T."/>
            <person name="Gabaldon T."/>
            <person name="Wincker P."/>
            <person name="Dujon B."/>
        </authorList>
    </citation>
    <scope>NUCLEOTIDE SEQUENCE</scope>
    <source>
        <strain evidence="3">CBS 1993</strain>
    </source>
</reference>
<dbReference type="SUPFAM" id="SSF82199">
    <property type="entry name" value="SET domain"/>
    <property type="match status" value="1"/>
</dbReference>
<dbReference type="PANTHER" id="PTHR12197:SF251">
    <property type="entry name" value="EG:BACR7C10.4 PROTEIN"/>
    <property type="match status" value="1"/>
</dbReference>
<dbReference type="Proteomes" id="UP000019384">
    <property type="component" value="Unassembled WGS sequence"/>
</dbReference>
<dbReference type="PROSITE" id="PS50280">
    <property type="entry name" value="SET"/>
    <property type="match status" value="1"/>
</dbReference>
<protein>
    <recommendedName>
        <fullName evidence="2">SET domain-containing protein</fullName>
    </recommendedName>
</protein>
<dbReference type="EMBL" id="HG793128">
    <property type="protein sequence ID" value="CDK27858.1"/>
    <property type="molecule type" value="Genomic_DNA"/>
</dbReference>
<feature type="domain" description="SET" evidence="2">
    <location>
        <begin position="85"/>
        <end position="322"/>
    </location>
</feature>
<feature type="region of interest" description="Disordered" evidence="1">
    <location>
        <begin position="423"/>
        <end position="444"/>
    </location>
</feature>